<evidence type="ECO:0000256" key="2">
    <source>
        <dbReference type="ARBA" id="ARBA00023315"/>
    </source>
</evidence>
<feature type="domain" description="N-acetyltransferase" evidence="4">
    <location>
        <begin position="15"/>
        <end position="159"/>
    </location>
</feature>
<evidence type="ECO:0000256" key="3">
    <source>
        <dbReference type="SAM" id="MobiDB-lite"/>
    </source>
</evidence>
<dbReference type="InterPro" id="IPR016181">
    <property type="entry name" value="Acyl_CoA_acyltransferase"/>
</dbReference>
<dbReference type="PROSITE" id="PS51186">
    <property type="entry name" value="GNAT"/>
    <property type="match status" value="1"/>
</dbReference>
<keyword evidence="1" id="KW-0808">Transferase</keyword>
<dbReference type="SUPFAM" id="SSF55729">
    <property type="entry name" value="Acyl-CoA N-acyltransferases (Nat)"/>
    <property type="match status" value="1"/>
</dbReference>
<evidence type="ECO:0000313" key="6">
    <source>
        <dbReference type="Proteomes" id="UP001500767"/>
    </source>
</evidence>
<organism evidence="5 6">
    <name type="scientific">Microlunatus spumicola</name>
    <dbReference type="NCBI Taxonomy" id="81499"/>
    <lineage>
        <taxon>Bacteria</taxon>
        <taxon>Bacillati</taxon>
        <taxon>Actinomycetota</taxon>
        <taxon>Actinomycetes</taxon>
        <taxon>Propionibacteriales</taxon>
        <taxon>Propionibacteriaceae</taxon>
        <taxon>Microlunatus</taxon>
    </lineage>
</organism>
<evidence type="ECO:0000313" key="5">
    <source>
        <dbReference type="EMBL" id="GAA3572314.1"/>
    </source>
</evidence>
<proteinExistence type="predicted"/>
<gene>
    <name evidence="5" type="primary">rimI</name>
    <name evidence="5" type="ORF">GCM10022197_31280</name>
</gene>
<comment type="caution">
    <text evidence="5">The sequence shown here is derived from an EMBL/GenBank/DDBJ whole genome shotgun (WGS) entry which is preliminary data.</text>
</comment>
<dbReference type="Pfam" id="PF00583">
    <property type="entry name" value="Acetyltransf_1"/>
    <property type="match status" value="1"/>
</dbReference>
<dbReference type="Gene3D" id="3.40.630.30">
    <property type="match status" value="1"/>
</dbReference>
<dbReference type="PANTHER" id="PTHR43420">
    <property type="entry name" value="ACETYLTRANSFERASE"/>
    <property type="match status" value="1"/>
</dbReference>
<feature type="region of interest" description="Disordered" evidence="3">
    <location>
        <begin position="179"/>
        <end position="201"/>
    </location>
</feature>
<accession>A0ABP6XTB5</accession>
<keyword evidence="6" id="KW-1185">Reference proteome</keyword>
<dbReference type="RefSeq" id="WP_204913535.1">
    <property type="nucleotide sequence ID" value="NZ_BAAAYR010000004.1"/>
</dbReference>
<sequence length="201" mass="22143">MSATGLEPSEASLRFSLLPARLDDLPAILRLEEEGFGPEERWSERSWSGELLGQGRTTLLARGAQPAGVIALSTVGEVADLHRVVVAPAYRRQGLALRMVRAGLLAVQHLGARLVMLEVEYTNLGAIALYQRLGFEQVRVRRDYYGTGRDALILRLYDLETWPGRFARAVEETEADLQAERADVRGAEALSGGPDLTEERS</sequence>
<dbReference type="CDD" id="cd04301">
    <property type="entry name" value="NAT_SF"/>
    <property type="match status" value="1"/>
</dbReference>
<protein>
    <submittedName>
        <fullName evidence="5">Ribosomal protein S18-alanine N-acetyltransferase</fullName>
    </submittedName>
</protein>
<evidence type="ECO:0000256" key="1">
    <source>
        <dbReference type="ARBA" id="ARBA00022679"/>
    </source>
</evidence>
<dbReference type="PANTHER" id="PTHR43420:SF44">
    <property type="entry name" value="ACETYLTRANSFERASE YPEA"/>
    <property type="match status" value="1"/>
</dbReference>
<name>A0ABP6XTB5_9ACTN</name>
<dbReference type="GO" id="GO:0005840">
    <property type="term" value="C:ribosome"/>
    <property type="evidence" value="ECO:0007669"/>
    <property type="project" value="UniProtKB-KW"/>
</dbReference>
<evidence type="ECO:0000259" key="4">
    <source>
        <dbReference type="PROSITE" id="PS51186"/>
    </source>
</evidence>
<dbReference type="EMBL" id="BAAAYR010000004">
    <property type="protein sequence ID" value="GAA3572314.1"/>
    <property type="molecule type" value="Genomic_DNA"/>
</dbReference>
<dbReference type="InterPro" id="IPR050680">
    <property type="entry name" value="YpeA/RimI_acetyltransf"/>
</dbReference>
<keyword evidence="5" id="KW-0687">Ribonucleoprotein</keyword>
<dbReference type="InterPro" id="IPR000182">
    <property type="entry name" value="GNAT_dom"/>
</dbReference>
<reference evidence="6" key="1">
    <citation type="journal article" date="2019" name="Int. J. Syst. Evol. Microbiol.">
        <title>The Global Catalogue of Microorganisms (GCM) 10K type strain sequencing project: providing services to taxonomists for standard genome sequencing and annotation.</title>
        <authorList>
            <consortium name="The Broad Institute Genomics Platform"/>
            <consortium name="The Broad Institute Genome Sequencing Center for Infectious Disease"/>
            <person name="Wu L."/>
            <person name="Ma J."/>
        </authorList>
    </citation>
    <scope>NUCLEOTIDE SEQUENCE [LARGE SCALE GENOMIC DNA]</scope>
    <source>
        <strain evidence="6">JCM 16540</strain>
    </source>
</reference>
<keyword evidence="5" id="KW-0689">Ribosomal protein</keyword>
<dbReference type="Proteomes" id="UP001500767">
    <property type="component" value="Unassembled WGS sequence"/>
</dbReference>
<keyword evidence="2" id="KW-0012">Acyltransferase</keyword>